<dbReference type="AlphaFoldDB" id="A0A3P7JAP4"/>
<keyword evidence="2" id="KW-1185">Reference proteome</keyword>
<reference evidence="1 2" key="1">
    <citation type="submission" date="2018-11" db="EMBL/GenBank/DDBJ databases">
        <authorList>
            <consortium name="Pathogen Informatics"/>
        </authorList>
    </citation>
    <scope>NUCLEOTIDE SEQUENCE [LARGE SCALE GENOMIC DNA]</scope>
</reference>
<evidence type="ECO:0000313" key="2">
    <source>
        <dbReference type="Proteomes" id="UP000270094"/>
    </source>
</evidence>
<dbReference type="EMBL" id="UYYB01098315">
    <property type="protein sequence ID" value="VDM77049.1"/>
    <property type="molecule type" value="Genomic_DNA"/>
</dbReference>
<sequence>MVASEKNEDCKGYVPEHLSIPPALKKTILETAGPQSIYTCYLEFHAGMDLNKNDTYCTGDSSSYECKLSSRVEATKRTFKLDSILWHNRSDSAPAAARPVAYGAVLEKR</sequence>
<dbReference type="Proteomes" id="UP000270094">
    <property type="component" value="Unassembled WGS sequence"/>
</dbReference>
<gene>
    <name evidence="1" type="ORF">SVUK_LOCUS12047</name>
</gene>
<accession>A0A3P7JAP4</accession>
<name>A0A3P7JAP4_STRVU</name>
<protein>
    <submittedName>
        <fullName evidence="1">Uncharacterized protein</fullName>
    </submittedName>
</protein>
<evidence type="ECO:0000313" key="1">
    <source>
        <dbReference type="EMBL" id="VDM77049.1"/>
    </source>
</evidence>
<organism evidence="1 2">
    <name type="scientific">Strongylus vulgaris</name>
    <name type="common">Blood worm</name>
    <dbReference type="NCBI Taxonomy" id="40348"/>
    <lineage>
        <taxon>Eukaryota</taxon>
        <taxon>Metazoa</taxon>
        <taxon>Ecdysozoa</taxon>
        <taxon>Nematoda</taxon>
        <taxon>Chromadorea</taxon>
        <taxon>Rhabditida</taxon>
        <taxon>Rhabditina</taxon>
        <taxon>Rhabditomorpha</taxon>
        <taxon>Strongyloidea</taxon>
        <taxon>Strongylidae</taxon>
        <taxon>Strongylus</taxon>
    </lineage>
</organism>
<proteinExistence type="predicted"/>